<dbReference type="GO" id="GO:0046872">
    <property type="term" value="F:metal ion binding"/>
    <property type="evidence" value="ECO:0007669"/>
    <property type="project" value="UniProtKB-KW"/>
</dbReference>
<dbReference type="PANTHER" id="PTHR11014">
    <property type="entry name" value="PEPTIDASE M20 FAMILY MEMBER"/>
    <property type="match status" value="1"/>
</dbReference>
<dbReference type="InterPro" id="IPR002933">
    <property type="entry name" value="Peptidase_M20"/>
</dbReference>
<dbReference type="Gene3D" id="3.40.630.10">
    <property type="entry name" value="Zn peptidases"/>
    <property type="match status" value="1"/>
</dbReference>
<comment type="caution">
    <text evidence="3">The sequence shown here is derived from an EMBL/GenBank/DDBJ whole genome shotgun (WGS) entry which is preliminary data.</text>
</comment>
<dbReference type="RefSeq" id="WP_158052789.1">
    <property type="nucleotide sequence ID" value="NZ_WBKB01000007.1"/>
</dbReference>
<feature type="binding site" evidence="1">
    <location>
        <position position="144"/>
    </location>
    <ligand>
        <name>Mn(2+)</name>
        <dbReference type="ChEBI" id="CHEBI:29035"/>
        <label>2</label>
    </ligand>
</feature>
<accession>A0A7J5B8X4</accession>
<protein>
    <submittedName>
        <fullName evidence="3">Amidohydrolase</fullName>
    </submittedName>
</protein>
<dbReference type="PIRSF" id="PIRSF005962">
    <property type="entry name" value="Pept_M20D_amidohydro"/>
    <property type="match status" value="1"/>
</dbReference>
<sequence>MTDTQVQSPAEEALTTAWLAALAQELDGARELREELHREPRVSGEEQDTTSRVTRAMGIEMVPVADTGGIGRIGPTTGPAIGLRGELDALPVREATEVTWASTTGAMHACGHDVHLAALTAVVRAAKQLELPYGLVPVLQPREEAYPSGGRDIVQEGMLEQFAIAHMIGAHVHPGVPVGSVATGSGFVNAAAGELDIHVSGRGGHGAYPHQGSDVATAVAQIVTGIPETLRRHSDPMDPALVSVGTIQVGSGASNVLPKEGRIFATIRTTSSTEGRRLAETIASFAEHQALAFGCVAELTHTEGEPALINDGPLVSAMDAVLEDLGLEHTEPMRSLGADDFSFFSEAVPSVMCFVGVEGNGVSLHDPTFLPNEDAIERVARTYIAGYLAGARTLKQSRHEAR</sequence>
<proteinExistence type="predicted"/>
<evidence type="ECO:0000313" key="3">
    <source>
        <dbReference type="EMBL" id="KAB1641838.1"/>
    </source>
</evidence>
<feature type="binding site" evidence="1">
    <location>
        <position position="112"/>
    </location>
    <ligand>
        <name>Mn(2+)</name>
        <dbReference type="ChEBI" id="CHEBI:29035"/>
        <label>2</label>
    </ligand>
</feature>
<evidence type="ECO:0000256" key="1">
    <source>
        <dbReference type="PIRSR" id="PIRSR005962-1"/>
    </source>
</evidence>
<dbReference type="SUPFAM" id="SSF55031">
    <property type="entry name" value="Bacterial exopeptidase dimerisation domain"/>
    <property type="match status" value="1"/>
</dbReference>
<keyword evidence="4" id="KW-1185">Reference proteome</keyword>
<dbReference type="EMBL" id="WBKB01000007">
    <property type="protein sequence ID" value="KAB1641838.1"/>
    <property type="molecule type" value="Genomic_DNA"/>
</dbReference>
<dbReference type="AlphaFoldDB" id="A0A7J5B8X4"/>
<gene>
    <name evidence="3" type="ORF">F8O05_10940</name>
</gene>
<feature type="domain" description="Peptidase M20 dimerisation" evidence="2">
    <location>
        <begin position="194"/>
        <end position="290"/>
    </location>
</feature>
<dbReference type="GO" id="GO:0016787">
    <property type="term" value="F:hydrolase activity"/>
    <property type="evidence" value="ECO:0007669"/>
    <property type="project" value="UniProtKB-KW"/>
</dbReference>
<dbReference type="PANTHER" id="PTHR11014:SF63">
    <property type="entry name" value="METALLOPEPTIDASE, PUTATIVE (AFU_ORTHOLOGUE AFUA_6G09600)-RELATED"/>
    <property type="match status" value="1"/>
</dbReference>
<reference evidence="3 4" key="1">
    <citation type="submission" date="2019-09" db="EMBL/GenBank/DDBJ databases">
        <title>Phylogeny of genus Pseudoclavibacter and closely related genus.</title>
        <authorList>
            <person name="Li Y."/>
        </authorList>
    </citation>
    <scope>NUCLEOTIDE SEQUENCE [LARGE SCALE GENOMIC DNA]</scope>
    <source>
        <strain evidence="3 4">KCTC 13959</strain>
    </source>
</reference>
<evidence type="ECO:0000259" key="2">
    <source>
        <dbReference type="Pfam" id="PF07687"/>
    </source>
</evidence>
<evidence type="ECO:0000313" key="4">
    <source>
        <dbReference type="Proteomes" id="UP000433493"/>
    </source>
</evidence>
<feature type="binding site" evidence="1">
    <location>
        <position position="171"/>
    </location>
    <ligand>
        <name>Mn(2+)</name>
        <dbReference type="ChEBI" id="CHEBI:29035"/>
        <label>2</label>
    </ligand>
</feature>
<keyword evidence="1" id="KW-0479">Metal-binding</keyword>
<dbReference type="SUPFAM" id="SSF53187">
    <property type="entry name" value="Zn-dependent exopeptidases"/>
    <property type="match status" value="1"/>
</dbReference>
<dbReference type="InterPro" id="IPR011650">
    <property type="entry name" value="Peptidase_M20_dimer"/>
</dbReference>
<keyword evidence="1" id="KW-0464">Manganese</keyword>
<dbReference type="NCBIfam" id="TIGR01891">
    <property type="entry name" value="amidohydrolases"/>
    <property type="match status" value="1"/>
</dbReference>
<comment type="cofactor">
    <cofactor evidence="1">
        <name>Mn(2+)</name>
        <dbReference type="ChEBI" id="CHEBI:29035"/>
    </cofactor>
    <text evidence="1">The Mn(2+) ion enhances activity.</text>
</comment>
<dbReference type="Pfam" id="PF01546">
    <property type="entry name" value="Peptidase_M20"/>
    <property type="match status" value="1"/>
</dbReference>
<dbReference type="InterPro" id="IPR017439">
    <property type="entry name" value="Amidohydrolase"/>
</dbReference>
<dbReference type="Pfam" id="PF07687">
    <property type="entry name" value="M20_dimer"/>
    <property type="match status" value="1"/>
</dbReference>
<feature type="binding site" evidence="1">
    <location>
        <position position="365"/>
    </location>
    <ligand>
        <name>Mn(2+)</name>
        <dbReference type="ChEBI" id="CHEBI:29035"/>
        <label>2</label>
    </ligand>
</feature>
<keyword evidence="3" id="KW-0378">Hydrolase</keyword>
<organism evidence="3 4">
    <name type="scientific">Gulosibacter chungangensis</name>
    <dbReference type="NCBI Taxonomy" id="979746"/>
    <lineage>
        <taxon>Bacteria</taxon>
        <taxon>Bacillati</taxon>
        <taxon>Actinomycetota</taxon>
        <taxon>Actinomycetes</taxon>
        <taxon>Micrococcales</taxon>
        <taxon>Microbacteriaceae</taxon>
        <taxon>Gulosibacter</taxon>
    </lineage>
</organism>
<dbReference type="Proteomes" id="UP000433493">
    <property type="component" value="Unassembled WGS sequence"/>
</dbReference>
<dbReference type="InterPro" id="IPR036264">
    <property type="entry name" value="Bact_exopeptidase_dim_dom"/>
</dbReference>
<dbReference type="Gene3D" id="3.30.70.360">
    <property type="match status" value="1"/>
</dbReference>
<feature type="binding site" evidence="1">
    <location>
        <position position="110"/>
    </location>
    <ligand>
        <name>Mn(2+)</name>
        <dbReference type="ChEBI" id="CHEBI:29035"/>
        <label>2</label>
    </ligand>
</feature>
<name>A0A7J5B8X4_9MICO</name>
<dbReference type="OrthoDB" id="9777385at2"/>